<sequence length="83" mass="9228">MLYDFFYARSMDAKIPAVLGVAEARTRLPELLAELVEDPEHDPILVGAYRRPQGVLISPAEYERLMALDAAARRDTEAVVEGP</sequence>
<evidence type="ECO:0000313" key="3">
    <source>
        <dbReference type="Proteomes" id="UP000184452"/>
    </source>
</evidence>
<comment type="similarity">
    <text evidence="1">Belongs to the phD/YefM antitoxin family.</text>
</comment>
<protein>
    <submittedName>
        <fullName evidence="2">Antitoxin Phd_YefM, type II toxin-antitoxin system</fullName>
    </submittedName>
</protein>
<dbReference type="SUPFAM" id="SSF143120">
    <property type="entry name" value="YefM-like"/>
    <property type="match status" value="1"/>
</dbReference>
<keyword evidence="3" id="KW-1185">Reference proteome</keyword>
<accession>A0A1M6LST2</accession>
<dbReference type="OrthoDB" id="3578471at2"/>
<evidence type="ECO:0000256" key="1">
    <source>
        <dbReference type="ARBA" id="ARBA00009981"/>
    </source>
</evidence>
<dbReference type="AlphaFoldDB" id="A0A1M6LST2"/>
<gene>
    <name evidence="2" type="ORF">SAMN05421803_10946</name>
</gene>
<dbReference type="Proteomes" id="UP000184452">
    <property type="component" value="Unassembled WGS sequence"/>
</dbReference>
<evidence type="ECO:0000313" key="2">
    <source>
        <dbReference type="EMBL" id="SHJ74274.1"/>
    </source>
</evidence>
<name>A0A1M6LST2_9ACTN</name>
<dbReference type="STRING" id="758803.SAMN05421803_10946"/>
<organism evidence="2 3">
    <name type="scientific">Nocardiopsis flavescens</name>
    <dbReference type="NCBI Taxonomy" id="758803"/>
    <lineage>
        <taxon>Bacteria</taxon>
        <taxon>Bacillati</taxon>
        <taxon>Actinomycetota</taxon>
        <taxon>Actinomycetes</taxon>
        <taxon>Streptosporangiales</taxon>
        <taxon>Nocardiopsidaceae</taxon>
        <taxon>Nocardiopsis</taxon>
    </lineage>
</organism>
<reference evidence="2 3" key="1">
    <citation type="submission" date="2016-11" db="EMBL/GenBank/DDBJ databases">
        <authorList>
            <person name="Jaros S."/>
            <person name="Januszkiewicz K."/>
            <person name="Wedrychowicz H."/>
        </authorList>
    </citation>
    <scope>NUCLEOTIDE SEQUENCE [LARGE SCALE GENOMIC DNA]</scope>
    <source>
        <strain evidence="2 3">CGMCC 4.5723</strain>
    </source>
</reference>
<dbReference type="Gene3D" id="3.40.1620.10">
    <property type="entry name" value="YefM-like domain"/>
    <property type="match status" value="1"/>
</dbReference>
<proteinExistence type="inferred from homology"/>
<dbReference type="EMBL" id="FQZK01000009">
    <property type="protein sequence ID" value="SHJ74274.1"/>
    <property type="molecule type" value="Genomic_DNA"/>
</dbReference>
<dbReference type="InterPro" id="IPR036165">
    <property type="entry name" value="YefM-like_sf"/>
</dbReference>